<comment type="similarity">
    <text evidence="5">Belongs to the zinc-containing alcohol dehydrogenase family.</text>
</comment>
<protein>
    <submittedName>
        <fullName evidence="7">2-desacetyl-2-hydroxyethyl bacteriochlorophyllide A dehydrogenase</fullName>
    </submittedName>
</protein>
<dbReference type="InterPro" id="IPR013154">
    <property type="entry name" value="ADH-like_N"/>
</dbReference>
<keyword evidence="4" id="KW-0560">Oxidoreductase</keyword>
<dbReference type="GO" id="GO:0008270">
    <property type="term" value="F:zinc ion binding"/>
    <property type="evidence" value="ECO:0007669"/>
    <property type="project" value="InterPro"/>
</dbReference>
<sequence length="354" mass="36529">MSTDQPRPPVDPLPDTCSAVEVTAPGEHALITTPVRSPGAGEVLVAVAAAGICGSDVELFQGRRPAPYVRYPVVPGHEWAGRVVRVGADVTGVAPGDAVVAEGFRSCQVCARCRNGEPTLCTADYAETGFTHPGAFAGFVVVPARLVHRLPDLPEGTLLEHCALLEPAACVAAGLLAAAPRPAGHYAVLGTGTLSLLAVQMLAALRPASLTVLGRRDHQFPLARRFGATRTVLIDQAEDLRGGADLVFEATGSASAVPLALDLARRGGSVVLEGIAGTGPVSLDPDVFALNQLRVFGVFGADSRAWQHAIALLSSGALDLPALVSHQVGLADYGQALSLLTERPANLGKVLLLP</sequence>
<reference evidence="7" key="1">
    <citation type="submission" date="2022-06" db="EMBL/GenBank/DDBJ databases">
        <title>Genomic Encyclopedia of Archaeal and Bacterial Type Strains, Phase II (KMG-II): from individual species to whole genera.</title>
        <authorList>
            <person name="Goeker M."/>
        </authorList>
    </citation>
    <scope>NUCLEOTIDE SEQUENCE</scope>
    <source>
        <strain evidence="7">DSM 43935</strain>
    </source>
</reference>
<dbReference type="Gene3D" id="3.40.50.720">
    <property type="entry name" value="NAD(P)-binding Rossmann-like Domain"/>
    <property type="match status" value="1"/>
</dbReference>
<dbReference type="Proteomes" id="UP001206128">
    <property type="component" value="Unassembled WGS sequence"/>
</dbReference>
<evidence type="ECO:0000256" key="5">
    <source>
        <dbReference type="RuleBase" id="RU361277"/>
    </source>
</evidence>
<evidence type="ECO:0000256" key="1">
    <source>
        <dbReference type="ARBA" id="ARBA00001947"/>
    </source>
</evidence>
<organism evidence="7 8">
    <name type="scientific">Goodfellowiella coeruleoviolacea</name>
    <dbReference type="NCBI Taxonomy" id="334858"/>
    <lineage>
        <taxon>Bacteria</taxon>
        <taxon>Bacillati</taxon>
        <taxon>Actinomycetota</taxon>
        <taxon>Actinomycetes</taxon>
        <taxon>Pseudonocardiales</taxon>
        <taxon>Pseudonocardiaceae</taxon>
        <taxon>Goodfellowiella</taxon>
    </lineage>
</organism>
<evidence type="ECO:0000313" key="7">
    <source>
        <dbReference type="EMBL" id="MCP2164199.1"/>
    </source>
</evidence>
<comment type="cofactor">
    <cofactor evidence="1 5">
        <name>Zn(2+)</name>
        <dbReference type="ChEBI" id="CHEBI:29105"/>
    </cofactor>
</comment>
<dbReference type="InterPro" id="IPR013149">
    <property type="entry name" value="ADH-like_C"/>
</dbReference>
<keyword evidence="2 5" id="KW-0479">Metal-binding</keyword>
<dbReference type="PROSITE" id="PS00059">
    <property type="entry name" value="ADH_ZINC"/>
    <property type="match status" value="1"/>
</dbReference>
<evidence type="ECO:0000313" key="8">
    <source>
        <dbReference type="Proteomes" id="UP001206128"/>
    </source>
</evidence>
<name>A0AAE3GB90_9PSEU</name>
<dbReference type="SUPFAM" id="SSF51735">
    <property type="entry name" value="NAD(P)-binding Rossmann-fold domains"/>
    <property type="match status" value="1"/>
</dbReference>
<keyword evidence="8" id="KW-1185">Reference proteome</keyword>
<comment type="caution">
    <text evidence="7">The sequence shown here is derived from an EMBL/GenBank/DDBJ whole genome shotgun (WGS) entry which is preliminary data.</text>
</comment>
<accession>A0AAE3GB90</accession>
<evidence type="ECO:0000256" key="4">
    <source>
        <dbReference type="ARBA" id="ARBA00023002"/>
    </source>
</evidence>
<keyword evidence="3 5" id="KW-0862">Zinc</keyword>
<dbReference type="Pfam" id="PF00107">
    <property type="entry name" value="ADH_zinc_N"/>
    <property type="match status" value="1"/>
</dbReference>
<dbReference type="InterPro" id="IPR020843">
    <property type="entry name" value="ER"/>
</dbReference>
<feature type="domain" description="Enoyl reductase (ER)" evidence="6">
    <location>
        <begin position="23"/>
        <end position="352"/>
    </location>
</feature>
<gene>
    <name evidence="7" type="ORF">LX83_001039</name>
</gene>
<dbReference type="PANTHER" id="PTHR43401:SF2">
    <property type="entry name" value="L-THREONINE 3-DEHYDROGENASE"/>
    <property type="match status" value="1"/>
</dbReference>
<proteinExistence type="inferred from homology"/>
<dbReference type="InterPro" id="IPR002328">
    <property type="entry name" value="ADH_Zn_CS"/>
</dbReference>
<dbReference type="SUPFAM" id="SSF50129">
    <property type="entry name" value="GroES-like"/>
    <property type="match status" value="1"/>
</dbReference>
<evidence type="ECO:0000256" key="3">
    <source>
        <dbReference type="ARBA" id="ARBA00022833"/>
    </source>
</evidence>
<dbReference type="SMART" id="SM00829">
    <property type="entry name" value="PKS_ER"/>
    <property type="match status" value="1"/>
</dbReference>
<evidence type="ECO:0000259" key="6">
    <source>
        <dbReference type="SMART" id="SM00829"/>
    </source>
</evidence>
<dbReference type="PANTHER" id="PTHR43401">
    <property type="entry name" value="L-THREONINE 3-DEHYDROGENASE"/>
    <property type="match status" value="1"/>
</dbReference>
<dbReference type="Gene3D" id="3.90.180.10">
    <property type="entry name" value="Medium-chain alcohol dehydrogenases, catalytic domain"/>
    <property type="match status" value="1"/>
</dbReference>
<dbReference type="InterPro" id="IPR036291">
    <property type="entry name" value="NAD(P)-bd_dom_sf"/>
</dbReference>
<dbReference type="GO" id="GO:0016491">
    <property type="term" value="F:oxidoreductase activity"/>
    <property type="evidence" value="ECO:0007669"/>
    <property type="project" value="UniProtKB-KW"/>
</dbReference>
<dbReference type="EMBL" id="JAMTCK010000002">
    <property type="protein sequence ID" value="MCP2164199.1"/>
    <property type="molecule type" value="Genomic_DNA"/>
</dbReference>
<dbReference type="AlphaFoldDB" id="A0AAE3GB90"/>
<dbReference type="Pfam" id="PF08240">
    <property type="entry name" value="ADH_N"/>
    <property type="match status" value="1"/>
</dbReference>
<dbReference type="InterPro" id="IPR050129">
    <property type="entry name" value="Zn_alcohol_dh"/>
</dbReference>
<evidence type="ECO:0000256" key="2">
    <source>
        <dbReference type="ARBA" id="ARBA00022723"/>
    </source>
</evidence>
<dbReference type="RefSeq" id="WP_253767610.1">
    <property type="nucleotide sequence ID" value="NZ_JAMTCK010000002.1"/>
</dbReference>
<dbReference type="InterPro" id="IPR011032">
    <property type="entry name" value="GroES-like_sf"/>
</dbReference>